<feature type="compositionally biased region" description="Polar residues" evidence="1">
    <location>
        <begin position="59"/>
        <end position="71"/>
    </location>
</feature>
<feature type="region of interest" description="Disordered" evidence="1">
    <location>
        <begin position="243"/>
        <end position="262"/>
    </location>
</feature>
<sequence>MSFYDDPVQAVHDELERLEQAITVTLQEIVPAMQRTASKRIATPLGERASMLRLRQIQEQRAGSTPYASTSVDKENVDSNNRSVAPFSLPKVVTPTQLVYLPKFRGKHPDPPGIHARTARRALEPKVSHANSYFNIAPGSTGFTLEGDQGLDGEFFTDQLMKETQDAGRSSAQTSDDSLNIIDLDPTQRYSPATTRKRPRDESGEDNDEPLQSASVLETRKDPSNGYRDPMDTSAAVCDSVLQSHEQDHTPTDPPRRPRMFDSRFDNPIVARLVTPEEYRVPGFRSRRSMLSLSTILDESDTATLTLPTTSKTARSLSEPTPGVSSRR</sequence>
<name>A0A9P5VLH3_9FUNG</name>
<dbReference type="AlphaFoldDB" id="A0A9P5VLH3"/>
<accession>A0A9P5VLH3</accession>
<reference evidence="2" key="1">
    <citation type="journal article" date="2020" name="Fungal Divers.">
        <title>Resolving the Mortierellaceae phylogeny through synthesis of multi-gene phylogenetics and phylogenomics.</title>
        <authorList>
            <person name="Vandepol N."/>
            <person name="Liber J."/>
            <person name="Desiro A."/>
            <person name="Na H."/>
            <person name="Kennedy M."/>
            <person name="Barry K."/>
            <person name="Grigoriev I.V."/>
            <person name="Miller A.N."/>
            <person name="O'Donnell K."/>
            <person name="Stajich J.E."/>
            <person name="Bonito G."/>
        </authorList>
    </citation>
    <scope>NUCLEOTIDE SEQUENCE</scope>
    <source>
        <strain evidence="2">NVP1</strain>
    </source>
</reference>
<comment type="caution">
    <text evidence="2">The sequence shown here is derived from an EMBL/GenBank/DDBJ whole genome shotgun (WGS) entry which is preliminary data.</text>
</comment>
<evidence type="ECO:0000313" key="3">
    <source>
        <dbReference type="Proteomes" id="UP000696485"/>
    </source>
</evidence>
<protein>
    <submittedName>
        <fullName evidence="2">Uncharacterized protein</fullName>
    </submittedName>
</protein>
<proteinExistence type="predicted"/>
<feature type="compositionally biased region" description="Low complexity" evidence="1">
    <location>
        <begin position="304"/>
        <end position="314"/>
    </location>
</feature>
<feature type="compositionally biased region" description="Basic and acidic residues" evidence="1">
    <location>
        <begin position="245"/>
        <end position="262"/>
    </location>
</feature>
<feature type="compositionally biased region" description="Polar residues" evidence="1">
    <location>
        <begin position="167"/>
        <end position="178"/>
    </location>
</feature>
<feature type="region of interest" description="Disordered" evidence="1">
    <location>
        <begin position="59"/>
        <end position="79"/>
    </location>
</feature>
<evidence type="ECO:0000313" key="2">
    <source>
        <dbReference type="EMBL" id="KAF9330398.1"/>
    </source>
</evidence>
<organism evidence="2 3">
    <name type="scientific">Podila minutissima</name>
    <dbReference type="NCBI Taxonomy" id="64525"/>
    <lineage>
        <taxon>Eukaryota</taxon>
        <taxon>Fungi</taxon>
        <taxon>Fungi incertae sedis</taxon>
        <taxon>Mucoromycota</taxon>
        <taxon>Mortierellomycotina</taxon>
        <taxon>Mortierellomycetes</taxon>
        <taxon>Mortierellales</taxon>
        <taxon>Mortierellaceae</taxon>
        <taxon>Podila</taxon>
    </lineage>
</organism>
<gene>
    <name evidence="2" type="ORF">BG006_006668</name>
</gene>
<evidence type="ECO:0000256" key="1">
    <source>
        <dbReference type="SAM" id="MobiDB-lite"/>
    </source>
</evidence>
<feature type="region of interest" description="Disordered" evidence="1">
    <location>
        <begin position="304"/>
        <end position="328"/>
    </location>
</feature>
<feature type="region of interest" description="Disordered" evidence="1">
    <location>
        <begin position="163"/>
        <end position="232"/>
    </location>
</feature>
<dbReference type="EMBL" id="JAAAUY010000400">
    <property type="protein sequence ID" value="KAF9330398.1"/>
    <property type="molecule type" value="Genomic_DNA"/>
</dbReference>
<dbReference type="Proteomes" id="UP000696485">
    <property type="component" value="Unassembled WGS sequence"/>
</dbReference>
<keyword evidence="3" id="KW-1185">Reference proteome</keyword>